<comment type="caution">
    <text evidence="1">The sequence shown here is derived from an EMBL/GenBank/DDBJ whole genome shotgun (WGS) entry which is preliminary data.</text>
</comment>
<accession>A0ABR2H6B5</accession>
<dbReference type="SUPFAM" id="SSF48403">
    <property type="entry name" value="Ankyrin repeat"/>
    <property type="match status" value="1"/>
</dbReference>
<proteinExistence type="predicted"/>
<dbReference type="InterPro" id="IPR036770">
    <property type="entry name" value="Ankyrin_rpt-contain_sf"/>
</dbReference>
<sequence>MDEFMASQIINPKYIPKMYLKYFRPEIKNSVSEKFSSKYRIINYPLFGKSLLEKIRKEVPEDFYEKRKAGENDNYLCYLIRKDDGKEFGVYLYRNNLSFNSSINASVFETNNKFFDKHDISLFEYASFYGSNEVIKFIKINGEVELTPSMWEYAIHSNNAELITYLEDNVSPPNNNYERILKESIKCHHNDISKYIIDNLIEEEDLQYNIKNNFNENLYQYAFEYYNFCFFPENIKDKNMFLYLCQYDYYPLVKLYLQEEKIDINGINIEIPII</sequence>
<dbReference type="EMBL" id="JAPFFF010000040">
    <property type="protein sequence ID" value="KAK8841777.1"/>
    <property type="molecule type" value="Genomic_DNA"/>
</dbReference>
<protein>
    <recommendedName>
        <fullName evidence="3">DUF3447 domain-containing protein</fullName>
    </recommendedName>
</protein>
<organism evidence="1 2">
    <name type="scientific">Tritrichomonas musculus</name>
    <dbReference type="NCBI Taxonomy" id="1915356"/>
    <lineage>
        <taxon>Eukaryota</taxon>
        <taxon>Metamonada</taxon>
        <taxon>Parabasalia</taxon>
        <taxon>Tritrichomonadida</taxon>
        <taxon>Tritrichomonadidae</taxon>
        <taxon>Tritrichomonas</taxon>
    </lineage>
</organism>
<dbReference type="Proteomes" id="UP001470230">
    <property type="component" value="Unassembled WGS sequence"/>
</dbReference>
<evidence type="ECO:0000313" key="2">
    <source>
        <dbReference type="Proteomes" id="UP001470230"/>
    </source>
</evidence>
<evidence type="ECO:0008006" key="3">
    <source>
        <dbReference type="Google" id="ProtNLM"/>
    </source>
</evidence>
<reference evidence="1 2" key="1">
    <citation type="submission" date="2024-04" db="EMBL/GenBank/DDBJ databases">
        <title>Tritrichomonas musculus Genome.</title>
        <authorList>
            <person name="Alves-Ferreira E."/>
            <person name="Grigg M."/>
            <person name="Lorenzi H."/>
            <person name="Galac M."/>
        </authorList>
    </citation>
    <scope>NUCLEOTIDE SEQUENCE [LARGE SCALE GENOMIC DNA]</scope>
    <source>
        <strain evidence="1 2">EAF2021</strain>
    </source>
</reference>
<name>A0ABR2H6B5_9EUKA</name>
<keyword evidence="2" id="KW-1185">Reference proteome</keyword>
<evidence type="ECO:0000313" key="1">
    <source>
        <dbReference type="EMBL" id="KAK8841777.1"/>
    </source>
</evidence>
<gene>
    <name evidence="1" type="ORF">M9Y10_026726</name>
</gene>